<dbReference type="RefSeq" id="WP_411950984.1">
    <property type="nucleotide sequence ID" value="NZ_JBHSFS010000015.1"/>
</dbReference>
<protein>
    <recommendedName>
        <fullName evidence="3">Tetratricopeptide repeat protein</fullName>
    </recommendedName>
</protein>
<reference evidence="2" key="1">
    <citation type="journal article" date="2019" name="Int. J. Syst. Evol. Microbiol.">
        <title>The Global Catalogue of Microorganisms (GCM) 10K type strain sequencing project: providing services to taxonomists for standard genome sequencing and annotation.</title>
        <authorList>
            <consortium name="The Broad Institute Genomics Platform"/>
            <consortium name="The Broad Institute Genome Sequencing Center for Infectious Disease"/>
            <person name="Wu L."/>
            <person name="Ma J."/>
        </authorList>
    </citation>
    <scope>NUCLEOTIDE SEQUENCE [LARGE SCALE GENOMIC DNA]</scope>
    <source>
        <strain evidence="2">CECT 8064</strain>
    </source>
</reference>
<comment type="caution">
    <text evidence="1">The sequence shown here is derived from an EMBL/GenBank/DDBJ whole genome shotgun (WGS) entry which is preliminary data.</text>
</comment>
<sequence length="169" mass="18049">MTTAPASSDPTMEAIGQAVTEGRTGDSASARQKLLSLWSAIGVTGDPLHRCSLAHYLADLYEDPAQALAWDIRALDAADAVTEQRVQEHHASLHIAGFYPSLHLNLADNYRRLGSFEAATQHINAARTHAPSLPQDPYGDLIRGAIQEVAEAIAEQDRTPRASAPGSTA</sequence>
<evidence type="ECO:0008006" key="3">
    <source>
        <dbReference type="Google" id="ProtNLM"/>
    </source>
</evidence>
<accession>A0ABV9BRY5</accession>
<organism evidence="1 2">
    <name type="scientific">Streptomyces ehimensis</name>
    <dbReference type="NCBI Taxonomy" id="68195"/>
    <lineage>
        <taxon>Bacteria</taxon>
        <taxon>Bacillati</taxon>
        <taxon>Actinomycetota</taxon>
        <taxon>Actinomycetes</taxon>
        <taxon>Kitasatosporales</taxon>
        <taxon>Streptomycetaceae</taxon>
        <taxon>Streptomyces</taxon>
    </lineage>
</organism>
<keyword evidence="2" id="KW-1185">Reference proteome</keyword>
<proteinExistence type="predicted"/>
<name>A0ABV9BRY5_9ACTN</name>
<dbReference type="EMBL" id="JBHSFS010000015">
    <property type="protein sequence ID" value="MFC4516743.1"/>
    <property type="molecule type" value="Genomic_DNA"/>
</dbReference>
<dbReference type="Proteomes" id="UP001595990">
    <property type="component" value="Unassembled WGS sequence"/>
</dbReference>
<evidence type="ECO:0000313" key="2">
    <source>
        <dbReference type="Proteomes" id="UP001595990"/>
    </source>
</evidence>
<gene>
    <name evidence="1" type="ORF">ACFPEN_27945</name>
</gene>
<evidence type="ECO:0000313" key="1">
    <source>
        <dbReference type="EMBL" id="MFC4516743.1"/>
    </source>
</evidence>